<evidence type="ECO:0000256" key="14">
    <source>
        <dbReference type="ARBA" id="ARBA00034306"/>
    </source>
</evidence>
<dbReference type="CDD" id="cd18787">
    <property type="entry name" value="SF2_C_DEAD"/>
    <property type="match status" value="1"/>
</dbReference>
<evidence type="ECO:0000259" key="28">
    <source>
        <dbReference type="PROSITE" id="PS51194"/>
    </source>
</evidence>
<dbReference type="GO" id="GO:0005524">
    <property type="term" value="F:ATP binding"/>
    <property type="evidence" value="ECO:0007669"/>
    <property type="project" value="UniProtKB-KW"/>
</dbReference>
<keyword evidence="5" id="KW-0597">Phosphoprotein</keyword>
<dbReference type="Proteomes" id="UP001190640">
    <property type="component" value="Chromosome 5"/>
</dbReference>
<dbReference type="FunFam" id="3.40.50.300:FF:000992">
    <property type="entry name" value="probable ATP-dependent RNA helicase DDX20"/>
    <property type="match status" value="1"/>
</dbReference>
<dbReference type="FunFam" id="3.40.50.300:FF:001021">
    <property type="entry name" value="Probable ATP-dependent RNA helicase DDX20"/>
    <property type="match status" value="1"/>
</dbReference>
<dbReference type="EC" id="3.6.4.13" evidence="3"/>
<dbReference type="PANTHER" id="PTHR47958">
    <property type="entry name" value="ATP-DEPENDENT RNA HELICASE DBP3"/>
    <property type="match status" value="1"/>
</dbReference>
<evidence type="ECO:0000256" key="26">
    <source>
        <dbReference type="SAM" id="MobiDB-lite"/>
    </source>
</evidence>
<proteinExistence type="inferred from homology"/>
<evidence type="ECO:0000256" key="23">
    <source>
        <dbReference type="ARBA" id="ARBA00081349"/>
    </source>
</evidence>
<evidence type="ECO:0000256" key="19">
    <source>
        <dbReference type="ARBA" id="ARBA00072900"/>
    </source>
</evidence>
<evidence type="ECO:0000256" key="12">
    <source>
        <dbReference type="ARBA" id="ARBA00023187"/>
    </source>
</evidence>
<keyword evidence="8 25" id="KW-0378">Hydrolase</keyword>
<sequence>MAAPVPAAAESWLRTRDVVVPEGPEDFGSLLLSPPVLEGLRAAGFLRPSPVQLKAIPLGRCGLDLIVQAKSGTGKTCVFSTIALDSLILESPVTQILVLAPTREIAVQIHAVITAIGIKMEGLECHVFIGGTPLNQDKVRLKKCHIAVGSPGRIKQLIELEYLNTASIRLFILDEADKLLEEGSFQEQINWIYSSLPANKQMLAVSATYPESLANALTRYMRDPTFVRLNPTDPSLIGLKQYFKVVNSHPLPHKTFEEKVEHLQELFSKIPFNQALVFSNLHSRAQRLADLLTSKGFPAECISGNMNQNQRLDAMAKLKQFHCRVLISTDLTSRGIDAEKVNLVINLDVPLDWETYMHRIGRAGRFGTLGIAVTYCCRGEEENMMMNIAQKCNLRLLPLPEPVPLELMEQFEGWDVEVTAVSYPNASLHAPLLSAKQPEVAVQHTAGGNSAQESSVTACGKISLAKPKEAFKQKQVFKSRMERSNTKRTVRNQQSSHCTVEQKRQLEPVVQTSGQQSKQEVDKEVLRNMLPKIPCLSSYKTHQSTNIWGMAKFVEDYECFIKEGLEKDVEIIRSFTGPGQQHSENDAFYGKEMESSTCAAPTVDAWTGESDSDSSSYSSDSFTYSPEDQSHIKMSSDTQKEEDIGLSTEQTFQRHSQQFSDVPNPKELLEPPRLQKVKQNVNQGKQSRQSHYPPAKPSKRGAMKGAPQHKPDPSFLCENQSYEEYWKTYYQAYRDYYAAASYSYNHMYSWLTAYRANAVYIEELLRGHQ</sequence>
<reference evidence="31" key="1">
    <citation type="submission" date="2025-08" db="UniProtKB">
        <authorList>
            <consortium name="RefSeq"/>
        </authorList>
    </citation>
    <scope>IDENTIFICATION</scope>
    <source>
        <tissue evidence="31">Blood</tissue>
    </source>
</reference>
<dbReference type="SUPFAM" id="SSF52540">
    <property type="entry name" value="P-loop containing nucleoside triphosphate hydrolases"/>
    <property type="match status" value="1"/>
</dbReference>
<dbReference type="GO" id="GO:0005737">
    <property type="term" value="C:cytoplasm"/>
    <property type="evidence" value="ECO:0007669"/>
    <property type="project" value="UniProtKB-SubCell"/>
</dbReference>
<dbReference type="GO" id="GO:0032991">
    <property type="term" value="C:protein-containing complex"/>
    <property type="evidence" value="ECO:0007669"/>
    <property type="project" value="UniProtKB-ARBA"/>
</dbReference>
<evidence type="ECO:0000256" key="10">
    <source>
        <dbReference type="ARBA" id="ARBA00022840"/>
    </source>
</evidence>
<feature type="compositionally biased region" description="Low complexity" evidence="26">
    <location>
        <begin position="677"/>
        <end position="686"/>
    </location>
</feature>
<feature type="domain" description="Helicase ATP-binding" evidence="27">
    <location>
        <begin position="56"/>
        <end position="227"/>
    </location>
</feature>
<feature type="region of interest" description="Disordered" evidence="26">
    <location>
        <begin position="603"/>
        <end position="715"/>
    </location>
</feature>
<evidence type="ECO:0000256" key="24">
    <source>
        <dbReference type="PROSITE-ProRule" id="PRU00552"/>
    </source>
</evidence>
<dbReference type="GO" id="GO:0043065">
    <property type="term" value="P:positive regulation of apoptotic process"/>
    <property type="evidence" value="ECO:0007669"/>
    <property type="project" value="UniProtKB-ARBA"/>
</dbReference>
<comment type="subcellular location">
    <subcellularLocation>
        <location evidence="1">Cytoplasm</location>
    </subcellularLocation>
    <subcellularLocation>
        <location evidence="14">Nucleus</location>
        <location evidence="14">Nuclear body</location>
    </subcellularLocation>
</comment>
<dbReference type="InterPro" id="IPR027417">
    <property type="entry name" value="P-loop_NTPase"/>
</dbReference>
<evidence type="ECO:0000259" key="29">
    <source>
        <dbReference type="PROSITE" id="PS51195"/>
    </source>
</evidence>
<evidence type="ECO:0000256" key="25">
    <source>
        <dbReference type="RuleBase" id="RU000492"/>
    </source>
</evidence>
<evidence type="ECO:0000256" key="1">
    <source>
        <dbReference type="ARBA" id="ARBA00004496"/>
    </source>
</evidence>
<evidence type="ECO:0000256" key="15">
    <source>
        <dbReference type="ARBA" id="ARBA00049390"/>
    </source>
</evidence>
<evidence type="ECO:0000259" key="27">
    <source>
        <dbReference type="PROSITE" id="PS51192"/>
    </source>
</evidence>
<feature type="compositionally biased region" description="Polar residues" evidence="26">
    <location>
        <begin position="647"/>
        <end position="661"/>
    </location>
</feature>
<dbReference type="SMART" id="SM00487">
    <property type="entry name" value="DEXDc"/>
    <property type="match status" value="1"/>
</dbReference>
<evidence type="ECO:0000256" key="22">
    <source>
        <dbReference type="ARBA" id="ARBA00081078"/>
    </source>
</evidence>
<dbReference type="GO" id="GO:0003677">
    <property type="term" value="F:DNA binding"/>
    <property type="evidence" value="ECO:0007669"/>
    <property type="project" value="UniProtKB-KW"/>
</dbReference>
<dbReference type="InterPro" id="IPR014014">
    <property type="entry name" value="RNA_helicase_DEAD_Q_motif"/>
</dbReference>
<dbReference type="EC" id="3.6.1.15" evidence="2"/>
<dbReference type="Pfam" id="PF00271">
    <property type="entry name" value="Helicase_C"/>
    <property type="match status" value="1"/>
</dbReference>
<accession>A0AA97L0Q9</accession>
<evidence type="ECO:0000256" key="17">
    <source>
        <dbReference type="ARBA" id="ARBA00055865"/>
    </source>
</evidence>
<evidence type="ECO:0000256" key="3">
    <source>
        <dbReference type="ARBA" id="ARBA00012552"/>
    </source>
</evidence>
<evidence type="ECO:0000256" key="9">
    <source>
        <dbReference type="ARBA" id="ARBA00022806"/>
    </source>
</evidence>
<comment type="catalytic activity">
    <reaction evidence="15">
        <text>ATP + H2O = ADP + phosphate + H(+)</text>
        <dbReference type="Rhea" id="RHEA:13065"/>
        <dbReference type="ChEBI" id="CHEBI:15377"/>
        <dbReference type="ChEBI" id="CHEBI:15378"/>
        <dbReference type="ChEBI" id="CHEBI:30616"/>
        <dbReference type="ChEBI" id="CHEBI:43474"/>
        <dbReference type="ChEBI" id="CHEBI:456216"/>
        <dbReference type="EC" id="3.6.4.13"/>
    </reaction>
    <physiologicalReaction direction="left-to-right" evidence="15">
        <dbReference type="Rhea" id="RHEA:13066"/>
    </physiologicalReaction>
</comment>
<evidence type="ECO:0000256" key="4">
    <source>
        <dbReference type="ARBA" id="ARBA00022490"/>
    </source>
</evidence>
<dbReference type="InterPro" id="IPR014001">
    <property type="entry name" value="Helicase_ATP-bd"/>
</dbReference>
<organism evidence="30 31">
    <name type="scientific">Eublepharis macularius</name>
    <name type="common">Leopard gecko</name>
    <name type="synonym">Cyrtodactylus macularius</name>
    <dbReference type="NCBI Taxonomy" id="481883"/>
    <lineage>
        <taxon>Eukaryota</taxon>
        <taxon>Metazoa</taxon>
        <taxon>Chordata</taxon>
        <taxon>Craniata</taxon>
        <taxon>Vertebrata</taxon>
        <taxon>Euteleostomi</taxon>
        <taxon>Lepidosauria</taxon>
        <taxon>Squamata</taxon>
        <taxon>Bifurcata</taxon>
        <taxon>Gekkota</taxon>
        <taxon>Eublepharidae</taxon>
        <taxon>Eublepharinae</taxon>
        <taxon>Eublepharis</taxon>
    </lineage>
</organism>
<dbReference type="InterPro" id="IPR001650">
    <property type="entry name" value="Helicase_C-like"/>
</dbReference>
<protein>
    <recommendedName>
        <fullName evidence="19">Probable ATP-dependent RNA helicase DDX20</fullName>
        <ecNumber evidence="2">3.6.1.15</ecNumber>
        <ecNumber evidence="3">3.6.4.13</ecNumber>
    </recommendedName>
    <alternativeName>
        <fullName evidence="21">Component of gems 3</fullName>
    </alternativeName>
    <alternativeName>
        <fullName evidence="20">DEAD box protein 20</fullName>
    </alternativeName>
    <alternativeName>
        <fullName evidence="22">DEAD box protein DP 103</fullName>
    </alternativeName>
    <alternativeName>
        <fullName evidence="23">Gemin-3</fullName>
    </alternativeName>
</protein>
<gene>
    <name evidence="31" type="primary">DDX20</name>
</gene>
<keyword evidence="11" id="KW-0238">DNA-binding</keyword>
<evidence type="ECO:0000256" key="6">
    <source>
        <dbReference type="ARBA" id="ARBA00022664"/>
    </source>
</evidence>
<feature type="region of interest" description="Disordered" evidence="26">
    <location>
        <begin position="481"/>
        <end position="500"/>
    </location>
</feature>
<dbReference type="PROSITE" id="PS00039">
    <property type="entry name" value="DEAD_ATP_HELICASE"/>
    <property type="match status" value="1"/>
</dbReference>
<dbReference type="InterPro" id="IPR000629">
    <property type="entry name" value="RNA-helicase_DEAD-box_CS"/>
</dbReference>
<evidence type="ECO:0000256" key="21">
    <source>
        <dbReference type="ARBA" id="ARBA00076170"/>
    </source>
</evidence>
<evidence type="ECO:0000256" key="2">
    <source>
        <dbReference type="ARBA" id="ARBA00012445"/>
    </source>
</evidence>
<evidence type="ECO:0000313" key="31">
    <source>
        <dbReference type="RefSeq" id="XP_054837468.1"/>
    </source>
</evidence>
<dbReference type="KEGG" id="emc:129331129"/>
<dbReference type="GO" id="GO:0008380">
    <property type="term" value="P:RNA splicing"/>
    <property type="evidence" value="ECO:0007669"/>
    <property type="project" value="UniProtKB-KW"/>
</dbReference>
<keyword evidence="7 25" id="KW-0547">Nucleotide-binding</keyword>
<feature type="compositionally biased region" description="Polar residues" evidence="26">
    <location>
        <begin position="622"/>
        <end position="637"/>
    </location>
</feature>
<dbReference type="InterPro" id="IPR011545">
    <property type="entry name" value="DEAD/DEAH_box_helicase_dom"/>
</dbReference>
<evidence type="ECO:0000313" key="30">
    <source>
        <dbReference type="Proteomes" id="UP001190640"/>
    </source>
</evidence>
<dbReference type="PROSITE" id="PS51194">
    <property type="entry name" value="HELICASE_CTER"/>
    <property type="match status" value="1"/>
</dbReference>
<evidence type="ECO:0000256" key="18">
    <source>
        <dbReference type="ARBA" id="ARBA00060770"/>
    </source>
</evidence>
<dbReference type="CTD" id="11218"/>
<dbReference type="GO" id="GO:0017111">
    <property type="term" value="F:ribonucleoside triphosphate phosphatase activity"/>
    <property type="evidence" value="ECO:0007669"/>
    <property type="project" value="UniProtKB-EC"/>
</dbReference>
<evidence type="ECO:0000256" key="8">
    <source>
        <dbReference type="ARBA" id="ARBA00022801"/>
    </source>
</evidence>
<evidence type="ECO:0000256" key="11">
    <source>
        <dbReference type="ARBA" id="ARBA00023125"/>
    </source>
</evidence>
<keyword evidence="30" id="KW-1185">Reference proteome</keyword>
<comment type="catalytic activity">
    <reaction evidence="16">
        <text>a ribonucleoside 5'-triphosphate + H2O = a ribonucleoside 5'-diphosphate + phosphate + H(+)</text>
        <dbReference type="Rhea" id="RHEA:23680"/>
        <dbReference type="ChEBI" id="CHEBI:15377"/>
        <dbReference type="ChEBI" id="CHEBI:15378"/>
        <dbReference type="ChEBI" id="CHEBI:43474"/>
        <dbReference type="ChEBI" id="CHEBI:57930"/>
        <dbReference type="ChEBI" id="CHEBI:61557"/>
        <dbReference type="EC" id="3.6.1.15"/>
    </reaction>
    <physiologicalReaction direction="left-to-right" evidence="16">
        <dbReference type="Rhea" id="RHEA:23681"/>
    </physiologicalReaction>
</comment>
<evidence type="ECO:0000256" key="13">
    <source>
        <dbReference type="ARBA" id="ARBA00023242"/>
    </source>
</evidence>
<dbReference type="PROSITE" id="PS51195">
    <property type="entry name" value="Q_MOTIF"/>
    <property type="match status" value="1"/>
</dbReference>
<dbReference type="Pfam" id="PF00270">
    <property type="entry name" value="DEAD"/>
    <property type="match status" value="1"/>
</dbReference>
<evidence type="ECO:0000256" key="20">
    <source>
        <dbReference type="ARBA" id="ARBA00075456"/>
    </source>
</evidence>
<dbReference type="PROSITE" id="PS51192">
    <property type="entry name" value="HELICASE_ATP_BIND_1"/>
    <property type="match status" value="1"/>
</dbReference>
<keyword evidence="12" id="KW-0508">mRNA splicing</keyword>
<dbReference type="SMART" id="SM00490">
    <property type="entry name" value="HELICc"/>
    <property type="match status" value="1"/>
</dbReference>
<dbReference type="CDD" id="cd17943">
    <property type="entry name" value="DEADc_DDX20"/>
    <property type="match status" value="1"/>
</dbReference>
<evidence type="ECO:0000256" key="5">
    <source>
        <dbReference type="ARBA" id="ARBA00022553"/>
    </source>
</evidence>
<evidence type="ECO:0000256" key="16">
    <source>
        <dbReference type="ARBA" id="ARBA00051318"/>
    </source>
</evidence>
<dbReference type="RefSeq" id="XP_054837468.1">
    <property type="nucleotide sequence ID" value="XM_054981493.1"/>
</dbReference>
<dbReference type="GO" id="GO:0006397">
    <property type="term" value="P:mRNA processing"/>
    <property type="evidence" value="ECO:0007669"/>
    <property type="project" value="UniProtKB-KW"/>
</dbReference>
<feature type="short sequence motif" description="Q motif" evidence="24">
    <location>
        <begin position="25"/>
        <end position="53"/>
    </location>
</feature>
<feature type="domain" description="Helicase C-terminal" evidence="28">
    <location>
        <begin position="262"/>
        <end position="411"/>
    </location>
</feature>
<evidence type="ECO:0000256" key="7">
    <source>
        <dbReference type="ARBA" id="ARBA00022741"/>
    </source>
</evidence>
<dbReference type="GO" id="GO:0000122">
    <property type="term" value="P:negative regulation of transcription by RNA polymerase II"/>
    <property type="evidence" value="ECO:0007669"/>
    <property type="project" value="UniProtKB-ARBA"/>
</dbReference>
<keyword evidence="13" id="KW-0539">Nucleus</keyword>
<keyword evidence="6" id="KW-0507">mRNA processing</keyword>
<name>A0AA97L0Q9_EUBMA</name>
<dbReference type="Gene3D" id="3.40.50.300">
    <property type="entry name" value="P-loop containing nucleotide triphosphate hydrolases"/>
    <property type="match status" value="2"/>
</dbReference>
<keyword evidence="4" id="KW-0963">Cytoplasm</keyword>
<dbReference type="GeneID" id="129331129"/>
<comment type="function">
    <text evidence="17">The SMN complex catalyzes the assembly of small nuclear ribonucleoproteins (snRNPs), the building blocks of the spliceosome, and thereby plays an important role in the splicing of cellular pre-mRNAs. Most spliceosomal snRNPs contain a common set of Sm proteins SNRPB, SNRPD1, SNRPD2, SNRPD3, SNRPE, SNRPF and SNRPG that assemble in a heptameric protein ring on the Sm site of the small nuclear RNA to form the core snRNP (Sm core). In the cytosol, the Sm proteins SNRPD1, SNRPD2, SNRPE, SNRPF and SNRPG are trapped in an inactive 6S pICln-Sm complex by the chaperone CLNS1A that controls the assembly of the core snRNP. To assemble core snRNPs, the SMN complex accepts the trapped 5Sm proteins from CLNS1A forming an intermediate. Binding of snRNA inside 5Sm triggers eviction of the SMN complex, thereby allowing binding of SNRPD3 and SNRPB to complete assembly of the core snRNP. May also play a role in the metabolism of small nucleolar ribonucleoprotein (snoRNPs).</text>
</comment>
<keyword evidence="9 25" id="KW-0347">Helicase</keyword>
<dbReference type="GO" id="GO:0003724">
    <property type="term" value="F:RNA helicase activity"/>
    <property type="evidence" value="ECO:0007669"/>
    <property type="project" value="UniProtKB-EC"/>
</dbReference>
<dbReference type="AlphaFoldDB" id="A0AA97L0Q9"/>
<comment type="similarity">
    <text evidence="18">Belongs to the DEAD box helicase family. DDX20 subfamily.</text>
</comment>
<keyword evidence="10 25" id="KW-0067">ATP-binding</keyword>
<dbReference type="GO" id="GO:0016604">
    <property type="term" value="C:nuclear body"/>
    <property type="evidence" value="ECO:0007669"/>
    <property type="project" value="UniProtKB-SubCell"/>
</dbReference>
<feature type="domain" description="DEAD-box RNA helicase Q" evidence="29">
    <location>
        <begin position="25"/>
        <end position="53"/>
    </location>
</feature>